<accession>A0ABR2DGL1</accession>
<comment type="caution">
    <text evidence="2">The sequence shown here is derived from an EMBL/GenBank/DDBJ whole genome shotgun (WGS) entry which is preliminary data.</text>
</comment>
<proteinExistence type="predicted"/>
<evidence type="ECO:0000313" key="2">
    <source>
        <dbReference type="EMBL" id="KAK8538080.1"/>
    </source>
</evidence>
<gene>
    <name evidence="2" type="ORF">V6N12_044219</name>
</gene>
<reference evidence="2 3" key="1">
    <citation type="journal article" date="2024" name="G3 (Bethesda)">
        <title>Genome assembly of Hibiscus sabdariffa L. provides insights into metabolisms of medicinal natural products.</title>
        <authorList>
            <person name="Kim T."/>
        </authorList>
    </citation>
    <scope>NUCLEOTIDE SEQUENCE [LARGE SCALE GENOMIC DNA]</scope>
    <source>
        <strain evidence="2">TK-2024</strain>
        <tissue evidence="2">Old leaves</tissue>
    </source>
</reference>
<feature type="region of interest" description="Disordered" evidence="1">
    <location>
        <begin position="1"/>
        <end position="51"/>
    </location>
</feature>
<name>A0ABR2DGL1_9ROSI</name>
<sequence length="139" mass="15445">MTSTSFMVGLKSPNDTHKKSERHETCGSAPPARKAWSHEGPSDVADPRTGIRFAIDPPDWLEEPIAKRHTTLPKPFTSFGFSTQIPLQSWSNNANAQPSYGGLSSPTISFLNLIQFWYHGPDENKAEFGTKFSLQKDPL</sequence>
<dbReference type="Proteomes" id="UP001472677">
    <property type="component" value="Unassembled WGS sequence"/>
</dbReference>
<feature type="compositionally biased region" description="Basic and acidic residues" evidence="1">
    <location>
        <begin position="14"/>
        <end position="25"/>
    </location>
</feature>
<protein>
    <submittedName>
        <fullName evidence="2">Uncharacterized protein</fullName>
    </submittedName>
</protein>
<dbReference type="EMBL" id="JBBPBM010000028">
    <property type="protein sequence ID" value="KAK8538080.1"/>
    <property type="molecule type" value="Genomic_DNA"/>
</dbReference>
<evidence type="ECO:0000256" key="1">
    <source>
        <dbReference type="SAM" id="MobiDB-lite"/>
    </source>
</evidence>
<organism evidence="2 3">
    <name type="scientific">Hibiscus sabdariffa</name>
    <name type="common">roselle</name>
    <dbReference type="NCBI Taxonomy" id="183260"/>
    <lineage>
        <taxon>Eukaryota</taxon>
        <taxon>Viridiplantae</taxon>
        <taxon>Streptophyta</taxon>
        <taxon>Embryophyta</taxon>
        <taxon>Tracheophyta</taxon>
        <taxon>Spermatophyta</taxon>
        <taxon>Magnoliopsida</taxon>
        <taxon>eudicotyledons</taxon>
        <taxon>Gunneridae</taxon>
        <taxon>Pentapetalae</taxon>
        <taxon>rosids</taxon>
        <taxon>malvids</taxon>
        <taxon>Malvales</taxon>
        <taxon>Malvaceae</taxon>
        <taxon>Malvoideae</taxon>
        <taxon>Hibiscus</taxon>
    </lineage>
</organism>
<evidence type="ECO:0000313" key="3">
    <source>
        <dbReference type="Proteomes" id="UP001472677"/>
    </source>
</evidence>
<keyword evidence="3" id="KW-1185">Reference proteome</keyword>